<evidence type="ECO:0000256" key="11">
    <source>
        <dbReference type="HAMAP-Rule" id="MF_00276"/>
    </source>
</evidence>
<dbReference type="GO" id="GO:0005524">
    <property type="term" value="F:ATP binding"/>
    <property type="evidence" value="ECO:0007669"/>
    <property type="project" value="UniProtKB-UniRule"/>
</dbReference>
<comment type="subunit">
    <text evidence="11">The system is composed of three essential subunits: KdpA, KdpB and KdpC.</text>
</comment>
<dbReference type="PANTHER" id="PTHR30042">
    <property type="entry name" value="POTASSIUM-TRANSPORTING ATPASE C CHAIN"/>
    <property type="match status" value="1"/>
</dbReference>
<dbReference type="EMBL" id="MGFH01000243">
    <property type="protein sequence ID" value="OGM01084.1"/>
    <property type="molecule type" value="Genomic_DNA"/>
</dbReference>
<organism evidence="12 13">
    <name type="scientific">Candidatus Wallbacteria bacterium GWC2_49_35</name>
    <dbReference type="NCBI Taxonomy" id="1817813"/>
    <lineage>
        <taxon>Bacteria</taxon>
        <taxon>Candidatus Walliibacteriota</taxon>
    </lineage>
</organism>
<evidence type="ECO:0000256" key="4">
    <source>
        <dbReference type="ARBA" id="ARBA00022692"/>
    </source>
</evidence>
<gene>
    <name evidence="11" type="primary">kdpC</name>
    <name evidence="12" type="ORF">A2008_11690</name>
</gene>
<dbReference type="InterPro" id="IPR003820">
    <property type="entry name" value="KdpC"/>
</dbReference>
<evidence type="ECO:0000256" key="9">
    <source>
        <dbReference type="ARBA" id="ARBA00023065"/>
    </source>
</evidence>
<comment type="caution">
    <text evidence="12">The sequence shown here is derived from an EMBL/GenBank/DDBJ whole genome shotgun (WGS) entry which is preliminary data.</text>
</comment>
<evidence type="ECO:0000256" key="5">
    <source>
        <dbReference type="ARBA" id="ARBA00022741"/>
    </source>
</evidence>
<evidence type="ECO:0000313" key="13">
    <source>
        <dbReference type="Proteomes" id="UP000178735"/>
    </source>
</evidence>
<name>A0A1F7WE40_9BACT</name>
<keyword evidence="6 11" id="KW-0067">ATP-binding</keyword>
<evidence type="ECO:0000256" key="3">
    <source>
        <dbReference type="ARBA" id="ARBA00022538"/>
    </source>
</evidence>
<dbReference type="PANTHER" id="PTHR30042:SF2">
    <property type="entry name" value="POTASSIUM-TRANSPORTING ATPASE KDPC SUBUNIT"/>
    <property type="match status" value="1"/>
</dbReference>
<feature type="transmembrane region" description="Helical" evidence="11">
    <location>
        <begin position="12"/>
        <end position="36"/>
    </location>
</feature>
<dbReference type="NCBIfam" id="TIGR00681">
    <property type="entry name" value="kdpC"/>
    <property type="match status" value="1"/>
</dbReference>
<keyword evidence="2 11" id="KW-1003">Cell membrane</keyword>
<keyword evidence="5 11" id="KW-0547">Nucleotide-binding</keyword>
<dbReference type="GO" id="GO:0005886">
    <property type="term" value="C:plasma membrane"/>
    <property type="evidence" value="ECO:0007669"/>
    <property type="project" value="UniProtKB-SubCell"/>
</dbReference>
<reference evidence="12 13" key="1">
    <citation type="journal article" date="2016" name="Nat. Commun.">
        <title>Thousands of microbial genomes shed light on interconnected biogeochemical processes in an aquifer system.</title>
        <authorList>
            <person name="Anantharaman K."/>
            <person name="Brown C.T."/>
            <person name="Hug L.A."/>
            <person name="Sharon I."/>
            <person name="Castelle C.J."/>
            <person name="Probst A.J."/>
            <person name="Thomas B.C."/>
            <person name="Singh A."/>
            <person name="Wilkins M.J."/>
            <person name="Karaoz U."/>
            <person name="Brodie E.L."/>
            <person name="Williams K.H."/>
            <person name="Hubbard S.S."/>
            <person name="Banfield J.F."/>
        </authorList>
    </citation>
    <scope>NUCLEOTIDE SEQUENCE [LARGE SCALE GENOMIC DNA]</scope>
</reference>
<proteinExistence type="inferred from homology"/>
<accession>A0A1F7WE40</accession>
<dbReference type="AlphaFoldDB" id="A0A1F7WE40"/>
<evidence type="ECO:0000256" key="2">
    <source>
        <dbReference type="ARBA" id="ARBA00022475"/>
    </source>
</evidence>
<sequence length="194" mass="21006">MIGRIILQSLKMLMVLTLITGAAYPAVVGAAAWILFPYQADGSLVYNDGKIAGSELLGQKFTKNIYFMPRPSATGYGTLPSGATNYGPQDARLKDAVAARRNELTLKFGSDAEILKSGAAREMLFASASGLDPHISPEAAMMQAGSVARARGYDGARLEIIKKTIEYLTQKPPFEFMGQSRINVLKLNMEIDKI</sequence>
<evidence type="ECO:0000313" key="12">
    <source>
        <dbReference type="EMBL" id="OGM01084.1"/>
    </source>
</evidence>
<dbReference type="PIRSF" id="PIRSF001296">
    <property type="entry name" value="K_ATPase_KdpC"/>
    <property type="match status" value="1"/>
</dbReference>
<dbReference type="STRING" id="1817813.A2008_11690"/>
<keyword evidence="4 11" id="KW-0812">Transmembrane</keyword>
<dbReference type="Pfam" id="PF02669">
    <property type="entry name" value="KdpC"/>
    <property type="match status" value="1"/>
</dbReference>
<evidence type="ECO:0000256" key="8">
    <source>
        <dbReference type="ARBA" id="ARBA00022989"/>
    </source>
</evidence>
<comment type="subcellular location">
    <subcellularLocation>
        <location evidence="11">Cell membrane</location>
        <topology evidence="11">Single-pass membrane protein</topology>
    </subcellularLocation>
</comment>
<evidence type="ECO:0000256" key="6">
    <source>
        <dbReference type="ARBA" id="ARBA00022840"/>
    </source>
</evidence>
<dbReference type="Proteomes" id="UP000178735">
    <property type="component" value="Unassembled WGS sequence"/>
</dbReference>
<dbReference type="GO" id="GO:0008556">
    <property type="term" value="F:P-type potassium transmembrane transporter activity"/>
    <property type="evidence" value="ECO:0007669"/>
    <property type="project" value="InterPro"/>
</dbReference>
<keyword evidence="9 11" id="KW-0406">Ion transport</keyword>
<comment type="function">
    <text evidence="11">Part of the high-affinity ATP-driven potassium transport (or Kdp) system, which catalyzes the hydrolysis of ATP coupled with the electrogenic transport of potassium into the cytoplasm. This subunit acts as a catalytic chaperone that increases the ATP-binding affinity of the ATP-hydrolyzing subunit KdpB by the formation of a transient KdpB/KdpC/ATP ternary complex.</text>
</comment>
<keyword evidence="1 11" id="KW-0813">Transport</keyword>
<evidence type="ECO:0000256" key="10">
    <source>
        <dbReference type="ARBA" id="ARBA00023136"/>
    </source>
</evidence>
<comment type="similarity">
    <text evidence="11">Belongs to the KdpC family.</text>
</comment>
<protein>
    <recommendedName>
        <fullName evidence="11">Potassium-transporting ATPase KdpC subunit</fullName>
    </recommendedName>
    <alternativeName>
        <fullName evidence="11">ATP phosphohydrolase [potassium-transporting] C chain</fullName>
    </alternativeName>
    <alternativeName>
        <fullName evidence="11">Potassium-binding and translocating subunit C</fullName>
    </alternativeName>
    <alternativeName>
        <fullName evidence="11">Potassium-translocating ATPase C chain</fullName>
    </alternativeName>
</protein>
<keyword evidence="10 11" id="KW-0472">Membrane</keyword>
<evidence type="ECO:0000256" key="1">
    <source>
        <dbReference type="ARBA" id="ARBA00022448"/>
    </source>
</evidence>
<keyword evidence="8 11" id="KW-1133">Transmembrane helix</keyword>
<keyword evidence="3 11" id="KW-0633">Potassium transport</keyword>
<keyword evidence="7 11" id="KW-0630">Potassium</keyword>
<dbReference type="HAMAP" id="MF_00276">
    <property type="entry name" value="KdpC"/>
    <property type="match status" value="1"/>
</dbReference>
<evidence type="ECO:0000256" key="7">
    <source>
        <dbReference type="ARBA" id="ARBA00022958"/>
    </source>
</evidence>